<dbReference type="SUPFAM" id="SSF47175">
    <property type="entry name" value="Cytochromes"/>
    <property type="match status" value="1"/>
</dbReference>
<feature type="signal peptide" evidence="1">
    <location>
        <begin position="1"/>
        <end position="19"/>
    </location>
</feature>
<evidence type="ECO:0000256" key="1">
    <source>
        <dbReference type="SAM" id="SignalP"/>
    </source>
</evidence>
<sequence length="158" mass="17447">MKRLAIIFLTAAAAAPALADDVPFAEPFQKANAAPGGLADLMMMTQWRHIKTWYAIKRKNWDLLDYELGKLADTIERAAMLYQNIPVEFIEGAVKPLNAMRKAISEKNIAKVEIGFADLTAACNACHRAAQIGFVTIQTPTSLPFSDQKFLPPQQSVK</sequence>
<name>A0A1I3XH49_9HYPH</name>
<accession>A0A1I3XH49</accession>
<dbReference type="GO" id="GO:0009055">
    <property type="term" value="F:electron transfer activity"/>
    <property type="evidence" value="ECO:0007669"/>
    <property type="project" value="InterPro"/>
</dbReference>
<dbReference type="OrthoDB" id="6402114at2"/>
<dbReference type="STRING" id="1612308.SAMN05444581_103129"/>
<evidence type="ECO:0000313" key="3">
    <source>
        <dbReference type="Proteomes" id="UP000198755"/>
    </source>
</evidence>
<protein>
    <recommendedName>
        <fullName evidence="4">Cytochrome C</fullName>
    </recommendedName>
</protein>
<dbReference type="GO" id="GO:0022900">
    <property type="term" value="P:electron transport chain"/>
    <property type="evidence" value="ECO:0007669"/>
    <property type="project" value="InterPro"/>
</dbReference>
<dbReference type="GO" id="GO:0020037">
    <property type="term" value="F:heme binding"/>
    <property type="evidence" value="ECO:0007669"/>
    <property type="project" value="InterPro"/>
</dbReference>
<organism evidence="2 3">
    <name type="scientific">Methylocapsa palsarum</name>
    <dbReference type="NCBI Taxonomy" id="1612308"/>
    <lineage>
        <taxon>Bacteria</taxon>
        <taxon>Pseudomonadati</taxon>
        <taxon>Pseudomonadota</taxon>
        <taxon>Alphaproteobacteria</taxon>
        <taxon>Hyphomicrobiales</taxon>
        <taxon>Beijerinckiaceae</taxon>
        <taxon>Methylocapsa</taxon>
    </lineage>
</organism>
<evidence type="ECO:0008006" key="4">
    <source>
        <dbReference type="Google" id="ProtNLM"/>
    </source>
</evidence>
<keyword evidence="1" id="KW-0732">Signal</keyword>
<dbReference type="InterPro" id="IPR010980">
    <property type="entry name" value="Cyt_c/b562"/>
</dbReference>
<reference evidence="2 3" key="1">
    <citation type="submission" date="2016-10" db="EMBL/GenBank/DDBJ databases">
        <authorList>
            <person name="de Groot N.N."/>
        </authorList>
    </citation>
    <scope>NUCLEOTIDE SEQUENCE [LARGE SCALE GENOMIC DNA]</scope>
    <source>
        <strain evidence="2 3">NE2</strain>
    </source>
</reference>
<dbReference type="EMBL" id="FOSN01000003">
    <property type="protein sequence ID" value="SFK18894.1"/>
    <property type="molecule type" value="Genomic_DNA"/>
</dbReference>
<dbReference type="GO" id="GO:0005506">
    <property type="term" value="F:iron ion binding"/>
    <property type="evidence" value="ECO:0007669"/>
    <property type="project" value="InterPro"/>
</dbReference>
<dbReference type="RefSeq" id="WP_091679324.1">
    <property type="nucleotide sequence ID" value="NZ_FOSN01000003.1"/>
</dbReference>
<feature type="chain" id="PRO_5011710538" description="Cytochrome C" evidence="1">
    <location>
        <begin position="20"/>
        <end position="158"/>
    </location>
</feature>
<evidence type="ECO:0000313" key="2">
    <source>
        <dbReference type="EMBL" id="SFK18894.1"/>
    </source>
</evidence>
<dbReference type="Proteomes" id="UP000198755">
    <property type="component" value="Unassembled WGS sequence"/>
</dbReference>
<dbReference type="AlphaFoldDB" id="A0A1I3XH49"/>
<proteinExistence type="predicted"/>
<keyword evidence="3" id="KW-1185">Reference proteome</keyword>
<gene>
    <name evidence="2" type="ORF">SAMN05444581_103129</name>
</gene>